<protein>
    <recommendedName>
        <fullName evidence="6">Protein kinase domain-containing protein</fullName>
    </recommendedName>
</protein>
<dbReference type="Pfam" id="PF00069">
    <property type="entry name" value="Pkinase"/>
    <property type="match status" value="1"/>
</dbReference>
<dbReference type="InterPro" id="IPR011990">
    <property type="entry name" value="TPR-like_helical_dom_sf"/>
</dbReference>
<comment type="caution">
    <text evidence="7">The sequence shown here is derived from an EMBL/GenBank/DDBJ whole genome shotgun (WGS) entry which is preliminary data.</text>
</comment>
<dbReference type="InterPro" id="IPR011009">
    <property type="entry name" value="Kinase-like_dom_sf"/>
</dbReference>
<reference evidence="7" key="1">
    <citation type="journal article" date="2014" name="Int. J. Syst. Evol. Microbiol.">
        <title>Complete genome sequence of Corynebacterium casei LMG S-19264T (=DSM 44701T), isolated from a smear-ripened cheese.</title>
        <authorList>
            <consortium name="US DOE Joint Genome Institute (JGI-PGF)"/>
            <person name="Walter F."/>
            <person name="Albersmeier A."/>
            <person name="Kalinowski J."/>
            <person name="Ruckert C."/>
        </authorList>
    </citation>
    <scope>NUCLEOTIDE SEQUENCE</scope>
    <source>
        <strain evidence="7">CGMCC 4.7278</strain>
    </source>
</reference>
<feature type="domain" description="Protein kinase" evidence="6">
    <location>
        <begin position="10"/>
        <end position="270"/>
    </location>
</feature>
<dbReference type="PANTHER" id="PTHR43289">
    <property type="entry name" value="MITOGEN-ACTIVATED PROTEIN KINASE KINASE KINASE 20-RELATED"/>
    <property type="match status" value="1"/>
</dbReference>
<proteinExistence type="predicted"/>
<dbReference type="InterPro" id="IPR008271">
    <property type="entry name" value="Ser/Thr_kinase_AS"/>
</dbReference>
<gene>
    <name evidence="7" type="ORF">GCM10011591_43800</name>
</gene>
<reference evidence="7" key="2">
    <citation type="submission" date="2020-09" db="EMBL/GenBank/DDBJ databases">
        <authorList>
            <person name="Sun Q."/>
            <person name="Zhou Y."/>
        </authorList>
    </citation>
    <scope>NUCLEOTIDE SEQUENCE</scope>
    <source>
        <strain evidence="7">CGMCC 4.7278</strain>
    </source>
</reference>
<dbReference type="InterPro" id="IPR017441">
    <property type="entry name" value="Protein_kinase_ATP_BS"/>
</dbReference>
<dbReference type="PROSITE" id="PS50011">
    <property type="entry name" value="PROTEIN_KINASE_DOM"/>
    <property type="match status" value="1"/>
</dbReference>
<accession>A0A917QT31</accession>
<dbReference type="Proteomes" id="UP000612956">
    <property type="component" value="Unassembled WGS sequence"/>
</dbReference>
<dbReference type="PROSITE" id="PS00107">
    <property type="entry name" value="PROTEIN_KINASE_ATP"/>
    <property type="match status" value="1"/>
</dbReference>
<dbReference type="SMART" id="SM00220">
    <property type="entry name" value="S_TKc"/>
    <property type="match status" value="1"/>
</dbReference>
<dbReference type="Gene3D" id="1.10.510.10">
    <property type="entry name" value="Transferase(Phosphotransferase) domain 1"/>
    <property type="match status" value="1"/>
</dbReference>
<evidence type="ECO:0000259" key="6">
    <source>
        <dbReference type="PROSITE" id="PS50011"/>
    </source>
</evidence>
<keyword evidence="1" id="KW-0808">Transferase</keyword>
<keyword evidence="3" id="KW-0418">Kinase</keyword>
<evidence type="ECO:0000256" key="1">
    <source>
        <dbReference type="ARBA" id="ARBA00022679"/>
    </source>
</evidence>
<dbReference type="CDD" id="cd14014">
    <property type="entry name" value="STKc_PknB_like"/>
    <property type="match status" value="1"/>
</dbReference>
<evidence type="ECO:0000313" key="7">
    <source>
        <dbReference type="EMBL" id="GGK66890.1"/>
    </source>
</evidence>
<evidence type="ECO:0000256" key="5">
    <source>
        <dbReference type="PROSITE-ProRule" id="PRU10141"/>
    </source>
</evidence>
<dbReference type="AlphaFoldDB" id="A0A917QT31"/>
<organism evidence="7 8">
    <name type="scientific">Nocardia camponoti</name>
    <dbReference type="NCBI Taxonomy" id="1616106"/>
    <lineage>
        <taxon>Bacteria</taxon>
        <taxon>Bacillati</taxon>
        <taxon>Actinomycetota</taxon>
        <taxon>Actinomycetes</taxon>
        <taxon>Mycobacteriales</taxon>
        <taxon>Nocardiaceae</taxon>
        <taxon>Nocardia</taxon>
    </lineage>
</organism>
<dbReference type="InterPro" id="IPR000719">
    <property type="entry name" value="Prot_kinase_dom"/>
</dbReference>
<evidence type="ECO:0000256" key="2">
    <source>
        <dbReference type="ARBA" id="ARBA00022741"/>
    </source>
</evidence>
<sequence length="471" mass="49578">MPAEIVGGRYTLVAELGAGGMGQVYEGFDQHLKRRIAIKFTQPGLDSESDWAARFLQEAEVMARLRHPGMPAIYDAGAGNERPYLVMEFIEGRTFADLLSQHGPLPVEVVAALGAQIAAVLSATHRHRIYHRDLKPANLMLCADGTVKVLDFGLAVAGDMSRYTQTGHTLGTPAFMAPEQVEAKPVGAQTDLYALGLVLHELLTGKQVMTGATSYVVWQNQLHQPVPDIGEVCAGVPAAMSALIMRMVEKAVGRRPADASVVFAGLLPFAGGVGALVDDGDGPVGMYARAVGGGFGAGDSGVGAGADLDVVGCGATGVGADGAAERASGAGSDEWGDTAGDLRARIAETLVNPNGAALETLVDEAISSLGSRDADTVEARTALATLRFDGGEYASAAPLLRTLIADVTPERGPYDDQVMSYQRQLATCDAETGDVVGARDRLRKLYRQMAVRFGEQDRRVIELASQIRGMR</sequence>
<dbReference type="Gene3D" id="3.30.200.20">
    <property type="entry name" value="Phosphorylase Kinase, domain 1"/>
    <property type="match status" value="1"/>
</dbReference>
<keyword evidence="4 5" id="KW-0067">ATP-binding</keyword>
<keyword evidence="8" id="KW-1185">Reference proteome</keyword>
<evidence type="ECO:0000313" key="8">
    <source>
        <dbReference type="Proteomes" id="UP000612956"/>
    </source>
</evidence>
<name>A0A917QT31_9NOCA</name>
<keyword evidence="2 5" id="KW-0547">Nucleotide-binding</keyword>
<dbReference type="SUPFAM" id="SSF56112">
    <property type="entry name" value="Protein kinase-like (PK-like)"/>
    <property type="match status" value="1"/>
</dbReference>
<dbReference type="PANTHER" id="PTHR43289:SF34">
    <property type="entry name" value="SERINE_THREONINE-PROTEIN KINASE YBDM-RELATED"/>
    <property type="match status" value="1"/>
</dbReference>
<dbReference type="EMBL" id="BMMW01000005">
    <property type="protein sequence ID" value="GGK66890.1"/>
    <property type="molecule type" value="Genomic_DNA"/>
</dbReference>
<dbReference type="PROSITE" id="PS00108">
    <property type="entry name" value="PROTEIN_KINASE_ST"/>
    <property type="match status" value="1"/>
</dbReference>
<dbReference type="Gene3D" id="1.25.40.10">
    <property type="entry name" value="Tetratricopeptide repeat domain"/>
    <property type="match status" value="1"/>
</dbReference>
<dbReference type="RefSeq" id="WP_188830919.1">
    <property type="nucleotide sequence ID" value="NZ_BMMW01000005.1"/>
</dbReference>
<dbReference type="GO" id="GO:0004674">
    <property type="term" value="F:protein serine/threonine kinase activity"/>
    <property type="evidence" value="ECO:0007669"/>
    <property type="project" value="TreeGrafter"/>
</dbReference>
<evidence type="ECO:0000256" key="4">
    <source>
        <dbReference type="ARBA" id="ARBA00022840"/>
    </source>
</evidence>
<feature type="binding site" evidence="5">
    <location>
        <position position="39"/>
    </location>
    <ligand>
        <name>ATP</name>
        <dbReference type="ChEBI" id="CHEBI:30616"/>
    </ligand>
</feature>
<dbReference type="GO" id="GO:0005524">
    <property type="term" value="F:ATP binding"/>
    <property type="evidence" value="ECO:0007669"/>
    <property type="project" value="UniProtKB-UniRule"/>
</dbReference>
<evidence type="ECO:0000256" key="3">
    <source>
        <dbReference type="ARBA" id="ARBA00022777"/>
    </source>
</evidence>